<name>A0A6P1CQ90_9NOCA</name>
<dbReference type="AlphaFoldDB" id="A0A6P1CQ90"/>
<dbReference type="InterPro" id="IPR057369">
    <property type="entry name" value="VG15"/>
</dbReference>
<dbReference type="Pfam" id="PF25310">
    <property type="entry name" value="VG15"/>
    <property type="match status" value="1"/>
</dbReference>
<sequence length="338" mass="38072">MFAALLAFHRRIARLLGRTVRRRLTVQGVPITPEQRRIIARRLHSEIVARRQQSYQVAAEQIREFDRELPVAPIREYPVEAVEAALERAVQPPQPRRTQPERHRGRPRARVTVTPAEIDPQSRRQSRARVPAPTLENRTDPAVVEDIADRVSATLTRHVQAAARSAVIDTAEEAGEEIGWARVLTGTENCAFCAMLASRGPVYKSDKSATWVVGRRGGRTRGTRWVGEPFHDNCDCEAVLVRRGEDWPGRADFERFERLWIAASTVADGDDEPRLVFNRAFRRSKNSPELHEELAQLWESSTDGLSGEEARAAFARAVRANPPAVLVAAQRPRRTPSE</sequence>
<feature type="region of interest" description="Disordered" evidence="1">
    <location>
        <begin position="88"/>
        <end position="131"/>
    </location>
</feature>
<dbReference type="Proteomes" id="UP000471166">
    <property type="component" value="Unassembled WGS sequence"/>
</dbReference>
<evidence type="ECO:0000313" key="3">
    <source>
        <dbReference type="Proteomes" id="UP000471166"/>
    </source>
</evidence>
<protein>
    <recommendedName>
        <fullName evidence="4">Minor capsid protein</fullName>
    </recommendedName>
</protein>
<accession>A0A6P1CQ90</accession>
<evidence type="ECO:0000313" key="2">
    <source>
        <dbReference type="EMBL" id="NEW33833.1"/>
    </source>
</evidence>
<comment type="caution">
    <text evidence="2">The sequence shown here is derived from an EMBL/GenBank/DDBJ whole genome shotgun (WGS) entry which is preliminary data.</text>
</comment>
<proteinExistence type="predicted"/>
<organism evidence="2 3">
    <name type="scientific">Nocardia cyriacigeorgica</name>
    <dbReference type="NCBI Taxonomy" id="135487"/>
    <lineage>
        <taxon>Bacteria</taxon>
        <taxon>Bacillati</taxon>
        <taxon>Actinomycetota</taxon>
        <taxon>Actinomycetes</taxon>
        <taxon>Mycobacteriales</taxon>
        <taxon>Nocardiaceae</taxon>
        <taxon>Nocardia</taxon>
    </lineage>
</organism>
<gene>
    <name evidence="2" type="ORF">GV791_14845</name>
</gene>
<reference evidence="2 3" key="1">
    <citation type="submission" date="2020-01" db="EMBL/GenBank/DDBJ databases">
        <title>Genetics and antimicrobial susceptibilities of Nocardia species isolated from the soil; a comparison with species isolated from humans.</title>
        <authorList>
            <person name="Carrasco G."/>
            <person name="Monzon S."/>
            <person name="Sansegundo M."/>
            <person name="Garcia E."/>
            <person name="Garrido N."/>
            <person name="Medina M.J."/>
            <person name="Villalon P."/>
            <person name="Ramirez-Arocha A.C."/>
            <person name="Jimenez P."/>
            <person name="Cuesta I."/>
            <person name="Valdezate S."/>
        </authorList>
    </citation>
    <scope>NUCLEOTIDE SEQUENCE [LARGE SCALE GENOMIC DNA]</scope>
    <source>
        <strain evidence="2 3">CNM20110626</strain>
    </source>
</reference>
<dbReference type="EMBL" id="JAAGVB010000020">
    <property type="protein sequence ID" value="NEW33833.1"/>
    <property type="molecule type" value="Genomic_DNA"/>
</dbReference>
<evidence type="ECO:0000256" key="1">
    <source>
        <dbReference type="SAM" id="MobiDB-lite"/>
    </source>
</evidence>
<dbReference type="RefSeq" id="WP_163845219.1">
    <property type="nucleotide sequence ID" value="NZ_JAAGVB010000020.1"/>
</dbReference>
<evidence type="ECO:0008006" key="4">
    <source>
        <dbReference type="Google" id="ProtNLM"/>
    </source>
</evidence>